<protein>
    <submittedName>
        <fullName evidence="1">Uncharacterized protein</fullName>
    </submittedName>
</protein>
<accession>A0A2G9Z0Y4</accession>
<dbReference type="AlphaFoldDB" id="A0A2G9Z0Y4"/>
<evidence type="ECO:0000313" key="2">
    <source>
        <dbReference type="Proteomes" id="UP000228681"/>
    </source>
</evidence>
<reference evidence="1 2" key="1">
    <citation type="submission" date="2017-09" db="EMBL/GenBank/DDBJ databases">
        <title>Depth-based differentiation of microbial function through sediment-hosted aquifers and enrichment of novel symbionts in the deep terrestrial subsurface.</title>
        <authorList>
            <person name="Probst A.J."/>
            <person name="Ladd B."/>
            <person name="Jarett J.K."/>
            <person name="Geller-Mcgrath D.E."/>
            <person name="Sieber C.M."/>
            <person name="Emerson J.B."/>
            <person name="Anantharaman K."/>
            <person name="Thomas B.C."/>
            <person name="Malmstrom R."/>
            <person name="Stieglmeier M."/>
            <person name="Klingl A."/>
            <person name="Woyke T."/>
            <person name="Ryan C.M."/>
            <person name="Banfield J.F."/>
        </authorList>
    </citation>
    <scope>NUCLEOTIDE SEQUENCE [LARGE SCALE GENOMIC DNA]</scope>
    <source>
        <strain evidence="1">CG23_combo_of_CG06-09_8_20_14_all_36_12</strain>
    </source>
</reference>
<gene>
    <name evidence="1" type="ORF">COX34_00315</name>
</gene>
<name>A0A2G9Z0Y4_9BACT</name>
<dbReference type="InterPro" id="IPR025639">
    <property type="entry name" value="DruA"/>
</dbReference>
<dbReference type="EMBL" id="PCRS01000005">
    <property type="protein sequence ID" value="PIP25144.1"/>
    <property type="molecule type" value="Genomic_DNA"/>
</dbReference>
<evidence type="ECO:0000313" key="1">
    <source>
        <dbReference type="EMBL" id="PIP25144.1"/>
    </source>
</evidence>
<proteinExistence type="predicted"/>
<dbReference type="Proteomes" id="UP000228681">
    <property type="component" value="Unassembled WGS sequence"/>
</dbReference>
<dbReference type="Pfam" id="PF14236">
    <property type="entry name" value="DruA"/>
    <property type="match status" value="1"/>
</dbReference>
<comment type="caution">
    <text evidence="1">The sequence shown here is derived from an EMBL/GenBank/DDBJ whole genome shotgun (WGS) entry which is preliminary data.</text>
</comment>
<organism evidence="1 2">
    <name type="scientific">Candidatus Nealsonbacteria bacterium CG23_combo_of_CG06-09_8_20_14_all_36_12</name>
    <dbReference type="NCBI Taxonomy" id="1974718"/>
    <lineage>
        <taxon>Bacteria</taxon>
        <taxon>Candidatus Nealsoniibacteriota</taxon>
    </lineage>
</organism>
<sequence length="418" mass="48577">MFSTALKNDDGNSSHQWLGAIIRKRKNLNNFMQTISATNLKIEVNKILQRQGYKLKPGGIFVLQNDGREEKRKMHELAKAERANASEQFLLDKISFIQQYLIDGKALDVAKIDPEIIEIESGSKEEDFFRWWNIVWWSLPYEHAYGRQMRFVIWDKYHNAPIGLIGLQSPILSWSARDKYLGIKPGERDFWVNQSLNAQRIGALPPYNDIRGGKLIALLMTVETIRKKFQKKYKDQRTVLLDRKLPPNLLFITTTGAYGKSSVYNRLKFQGEVVSEFIGYTKGSGTFHIPNALYEDLIVYLKKRGFKTDRGFGNGPSRKMRLIDQALQLLGFANGITHGIQRAVYLFPMVKNLKEVIQSNKKPAWRHRTVSEMTQFWKDRWAIPHADKDKTYCDFSGDEFIKQTRKDLKKYKQLCKNI</sequence>